<evidence type="ECO:0000256" key="1">
    <source>
        <dbReference type="ARBA" id="ARBA00004651"/>
    </source>
</evidence>
<keyword evidence="3 9" id="KW-0328">Glycosyltransferase</keyword>
<name>A0ABT0Q2N9_9RHOB</name>
<keyword evidence="6 8" id="KW-1133">Transmembrane helix</keyword>
<accession>A0ABT0Q2N9</accession>
<evidence type="ECO:0000256" key="4">
    <source>
        <dbReference type="ARBA" id="ARBA00022679"/>
    </source>
</evidence>
<dbReference type="InterPro" id="IPR050297">
    <property type="entry name" value="LipidA_mod_glycosyltrf_83"/>
</dbReference>
<feature type="transmembrane region" description="Helical" evidence="8">
    <location>
        <begin position="336"/>
        <end position="357"/>
    </location>
</feature>
<organism evidence="9 10">
    <name type="scientific">Ruegeria spongiae</name>
    <dbReference type="NCBI Taxonomy" id="2942209"/>
    <lineage>
        <taxon>Bacteria</taxon>
        <taxon>Pseudomonadati</taxon>
        <taxon>Pseudomonadota</taxon>
        <taxon>Alphaproteobacteria</taxon>
        <taxon>Rhodobacterales</taxon>
        <taxon>Roseobacteraceae</taxon>
        <taxon>Ruegeria</taxon>
    </lineage>
</organism>
<keyword evidence="2" id="KW-1003">Cell membrane</keyword>
<evidence type="ECO:0000256" key="5">
    <source>
        <dbReference type="ARBA" id="ARBA00022692"/>
    </source>
</evidence>
<feature type="transmembrane region" description="Helical" evidence="8">
    <location>
        <begin position="363"/>
        <end position="385"/>
    </location>
</feature>
<protein>
    <submittedName>
        <fullName evidence="9">Glycosyltransferase family 39 protein</fullName>
        <ecNumber evidence="9">2.4.-.-</ecNumber>
    </submittedName>
</protein>
<evidence type="ECO:0000256" key="7">
    <source>
        <dbReference type="ARBA" id="ARBA00023136"/>
    </source>
</evidence>
<evidence type="ECO:0000256" key="8">
    <source>
        <dbReference type="SAM" id="Phobius"/>
    </source>
</evidence>
<keyword evidence="7 8" id="KW-0472">Membrane</keyword>
<dbReference type="RefSeq" id="WP_249710120.1">
    <property type="nucleotide sequence ID" value="NZ_JAMFMB010000013.1"/>
</dbReference>
<evidence type="ECO:0000256" key="6">
    <source>
        <dbReference type="ARBA" id="ARBA00022989"/>
    </source>
</evidence>
<feature type="transmembrane region" description="Helical" evidence="8">
    <location>
        <begin position="239"/>
        <end position="260"/>
    </location>
</feature>
<feature type="transmembrane region" description="Helical" evidence="8">
    <location>
        <begin position="143"/>
        <end position="163"/>
    </location>
</feature>
<evidence type="ECO:0000256" key="3">
    <source>
        <dbReference type="ARBA" id="ARBA00022676"/>
    </source>
</evidence>
<evidence type="ECO:0000256" key="2">
    <source>
        <dbReference type="ARBA" id="ARBA00022475"/>
    </source>
</evidence>
<dbReference type="Proteomes" id="UP001203880">
    <property type="component" value="Unassembled WGS sequence"/>
</dbReference>
<comment type="caution">
    <text evidence="9">The sequence shown here is derived from an EMBL/GenBank/DDBJ whole genome shotgun (WGS) entry which is preliminary data.</text>
</comment>
<comment type="subcellular location">
    <subcellularLocation>
        <location evidence="1">Cell membrane</location>
        <topology evidence="1">Multi-pass membrane protein</topology>
    </subcellularLocation>
</comment>
<feature type="transmembrane region" description="Helical" evidence="8">
    <location>
        <begin position="24"/>
        <end position="43"/>
    </location>
</feature>
<sequence length="554" mass="61276">MSYNYYNTHFEEIYTANMTPSRSAIAILTFCMGAAAIYSIGVFSRSIWFDEAYSLQSLTNIRFGEPIFGFTEMSFFNKHFDGVTTTQDVVWWYVVTDVHPPLYYLMAHAGTLIFGTQLEVVRAVSLILVVMSVFLYGRTLQRIAEPGLWICLAIYALSFAVLTTAQDARGYALIVLLVVGAWRTMAQAPILAERGTPLRFEILLGLLCGCLMLTHYFALFAIVPLLGWRVIESMRYRNAAGLVGPIVCAAVFAPWLPVMLDHLGARPDQMTGFPGIAAWAKRTLQLIPAQVFSATHWAVPASVQKVGRSVILLLMLVAAFDILFRSGQERTRQRIGWLALWIPAAGVFLFLAASLVLDRWFDTLRYFIFFAPFLAYLSGRGTMVVGNALARMTKGPVILHLLPGVLVCVALFSMANFGWETNRNRGGGYYNSIANQIRANGEQNSLAIIDVGYGRGTLFASVYALPTATTAFLLDPDTRTWPAAATSIRSDIIDRSMVVLVYTIERGAMGSDKAQLYSPIVSVLEDAGFKRVQAPPAPQGGRFYAKWVRMDGTG</sequence>
<feature type="transmembrane region" description="Helical" evidence="8">
    <location>
        <begin position="397"/>
        <end position="419"/>
    </location>
</feature>
<dbReference type="PANTHER" id="PTHR33908:SF11">
    <property type="entry name" value="MEMBRANE PROTEIN"/>
    <property type="match status" value="1"/>
</dbReference>
<reference evidence="9" key="1">
    <citation type="submission" date="2022-05" db="EMBL/GenBank/DDBJ databases">
        <authorList>
            <person name="Park J.-S."/>
        </authorList>
    </citation>
    <scope>NUCLEOTIDE SEQUENCE</scope>
    <source>
        <strain evidence="9">2012CJ41-6</strain>
    </source>
</reference>
<dbReference type="GO" id="GO:0016757">
    <property type="term" value="F:glycosyltransferase activity"/>
    <property type="evidence" value="ECO:0007669"/>
    <property type="project" value="UniProtKB-KW"/>
</dbReference>
<evidence type="ECO:0000313" key="9">
    <source>
        <dbReference type="EMBL" id="MCL6284139.1"/>
    </source>
</evidence>
<keyword evidence="4 9" id="KW-0808">Transferase</keyword>
<keyword evidence="10" id="KW-1185">Reference proteome</keyword>
<feature type="transmembrane region" description="Helical" evidence="8">
    <location>
        <begin position="202"/>
        <end position="227"/>
    </location>
</feature>
<keyword evidence="5 8" id="KW-0812">Transmembrane</keyword>
<proteinExistence type="predicted"/>
<feature type="transmembrane region" description="Helical" evidence="8">
    <location>
        <begin position="120"/>
        <end position="137"/>
    </location>
</feature>
<dbReference type="EC" id="2.4.-.-" evidence="9"/>
<dbReference type="EMBL" id="JAMFMB010000013">
    <property type="protein sequence ID" value="MCL6284139.1"/>
    <property type="molecule type" value="Genomic_DNA"/>
</dbReference>
<gene>
    <name evidence="9" type="ORF">M3P21_11440</name>
</gene>
<dbReference type="PANTHER" id="PTHR33908">
    <property type="entry name" value="MANNOSYLTRANSFERASE YKCB-RELATED"/>
    <property type="match status" value="1"/>
</dbReference>
<feature type="transmembrane region" description="Helical" evidence="8">
    <location>
        <begin position="306"/>
        <end position="324"/>
    </location>
</feature>
<evidence type="ECO:0000313" key="10">
    <source>
        <dbReference type="Proteomes" id="UP001203880"/>
    </source>
</evidence>